<feature type="transmembrane region" description="Helical" evidence="12">
    <location>
        <begin position="209"/>
        <end position="230"/>
    </location>
</feature>
<feature type="transmembrane region" description="Helical" evidence="12">
    <location>
        <begin position="156"/>
        <end position="175"/>
    </location>
</feature>
<dbReference type="AlphaFoldDB" id="A0A060LT19"/>
<evidence type="ECO:0000313" key="13">
    <source>
        <dbReference type="EMBL" id="AIC93115.1"/>
    </source>
</evidence>
<keyword evidence="7" id="KW-0408">Iron</keyword>
<gene>
    <name evidence="13" type="ORF">BleG1_0507</name>
</gene>
<feature type="transmembrane region" description="Helical" evidence="12">
    <location>
        <begin position="239"/>
        <end position="262"/>
    </location>
</feature>
<dbReference type="Proteomes" id="UP000027142">
    <property type="component" value="Chromosome"/>
</dbReference>
<dbReference type="PANTHER" id="PTHR35457">
    <property type="entry name" value="HEME A SYNTHASE"/>
    <property type="match status" value="1"/>
</dbReference>
<evidence type="ECO:0000256" key="10">
    <source>
        <dbReference type="ARBA" id="ARBA00023157"/>
    </source>
</evidence>
<keyword evidence="4" id="KW-0479">Metal-binding</keyword>
<keyword evidence="2" id="KW-1003">Cell membrane</keyword>
<dbReference type="GO" id="GO:0016020">
    <property type="term" value="C:membrane"/>
    <property type="evidence" value="ECO:0007669"/>
    <property type="project" value="UniProtKB-SubCell"/>
</dbReference>
<dbReference type="GO" id="GO:0006784">
    <property type="term" value="P:heme A biosynthetic process"/>
    <property type="evidence" value="ECO:0007669"/>
    <property type="project" value="InterPro"/>
</dbReference>
<keyword evidence="8" id="KW-0350">Heme biosynthesis</keyword>
<keyword evidence="14" id="KW-1185">Reference proteome</keyword>
<dbReference type="InterPro" id="IPR003780">
    <property type="entry name" value="COX15/CtaA_fam"/>
</dbReference>
<evidence type="ECO:0000256" key="7">
    <source>
        <dbReference type="ARBA" id="ARBA00023004"/>
    </source>
</evidence>
<sequence length="295" mass="32486">MKKLRIFSILTTIVVLFVLLQGSIVTKTGSGQGCGTTWPLCFGDVIPYNPTLETIIEYTHRLLSSIAGMLVFILSFWSWKQLSYVKEIRFFALLASAAILLQGLMGAGQVVYGQPPLIMALHFGFSAISLAAVSVITLFTFEKRWNPFKVTVGKAFLRYVIALTIYSYLVIYTGAFVKHMGAATACSGFPLCNGEWILFSEGTIVFAQMFHRLAGMTLALLVLLFAVWAIRIYKKQRSLVIISLASIGLIGIQLASGIGMVLTYNQNLTIGIIHALTISLLFALFTYTIVLSRRG</sequence>
<evidence type="ECO:0000256" key="1">
    <source>
        <dbReference type="ARBA" id="ARBA00004141"/>
    </source>
</evidence>
<keyword evidence="5 12" id="KW-1133">Transmembrane helix</keyword>
<dbReference type="PATRIC" id="fig|1246626.3.peg.496"/>
<dbReference type="Pfam" id="PF02628">
    <property type="entry name" value="COX15-CtaA"/>
    <property type="match status" value="1"/>
</dbReference>
<dbReference type="HOGENOM" id="CLU_041525_3_1_9"/>
<keyword evidence="6" id="KW-0560">Oxidoreductase</keyword>
<evidence type="ECO:0000256" key="11">
    <source>
        <dbReference type="ARBA" id="ARBA00023444"/>
    </source>
</evidence>
<comment type="subcellular location">
    <subcellularLocation>
        <location evidence="1">Membrane</location>
        <topology evidence="1">Multi-pass membrane protein</topology>
    </subcellularLocation>
</comment>
<dbReference type="InterPro" id="IPR050450">
    <property type="entry name" value="COX15/CtaA_HemeA_synthase"/>
</dbReference>
<evidence type="ECO:0000256" key="4">
    <source>
        <dbReference type="ARBA" id="ARBA00022723"/>
    </source>
</evidence>
<accession>A0A060LT19</accession>
<evidence type="ECO:0000256" key="9">
    <source>
        <dbReference type="ARBA" id="ARBA00023136"/>
    </source>
</evidence>
<dbReference type="RefSeq" id="WP_038476777.1">
    <property type="nucleotide sequence ID" value="NZ_CP003923.1"/>
</dbReference>
<feature type="transmembrane region" description="Helical" evidence="12">
    <location>
        <begin position="118"/>
        <end position="141"/>
    </location>
</feature>
<dbReference type="PANTHER" id="PTHR35457:SF1">
    <property type="entry name" value="HEME A SYNTHASE"/>
    <property type="match status" value="1"/>
</dbReference>
<dbReference type="EMBL" id="CP003923">
    <property type="protein sequence ID" value="AIC93115.1"/>
    <property type="molecule type" value="Genomic_DNA"/>
</dbReference>
<protein>
    <submittedName>
        <fullName evidence="13">Heme A synthase</fullName>
    </submittedName>
</protein>
<proteinExistence type="predicted"/>
<dbReference type="GO" id="GO:0016491">
    <property type="term" value="F:oxidoreductase activity"/>
    <property type="evidence" value="ECO:0007669"/>
    <property type="project" value="UniProtKB-KW"/>
</dbReference>
<evidence type="ECO:0000256" key="12">
    <source>
        <dbReference type="SAM" id="Phobius"/>
    </source>
</evidence>
<name>A0A060LT19_9BACI</name>
<comment type="pathway">
    <text evidence="11">Porphyrin-containing compound metabolism.</text>
</comment>
<evidence type="ECO:0000256" key="8">
    <source>
        <dbReference type="ARBA" id="ARBA00023133"/>
    </source>
</evidence>
<dbReference type="STRING" id="1246626.BleG1_0507"/>
<feature type="transmembrane region" description="Helical" evidence="12">
    <location>
        <begin position="58"/>
        <end position="79"/>
    </location>
</feature>
<evidence type="ECO:0000313" key="14">
    <source>
        <dbReference type="Proteomes" id="UP000027142"/>
    </source>
</evidence>
<keyword evidence="9 12" id="KW-0472">Membrane</keyword>
<reference evidence="13 14" key="1">
    <citation type="journal article" date="2014" name="Gene">
        <title>A comparative genomic analysis of the alkalitolerant soil bacterium Bacillus lehensis G1.</title>
        <authorList>
            <person name="Noor Y.M."/>
            <person name="Samsulrizal N.H."/>
            <person name="Jema'on N.A."/>
            <person name="Low K.O."/>
            <person name="Ramli A.N."/>
            <person name="Alias N.I."/>
            <person name="Damis S.I."/>
            <person name="Fuzi S.F."/>
            <person name="Isa M.N."/>
            <person name="Murad A.M."/>
            <person name="Raih M.F."/>
            <person name="Bakar F.D."/>
            <person name="Najimudin N."/>
            <person name="Mahadi N.M."/>
            <person name="Illias R.M."/>
        </authorList>
    </citation>
    <scope>NUCLEOTIDE SEQUENCE [LARGE SCALE GENOMIC DNA]</scope>
    <source>
        <strain evidence="13 14">G1</strain>
    </source>
</reference>
<organism evidence="13 14">
    <name type="scientific">Shouchella lehensis G1</name>
    <dbReference type="NCBI Taxonomy" id="1246626"/>
    <lineage>
        <taxon>Bacteria</taxon>
        <taxon>Bacillati</taxon>
        <taxon>Bacillota</taxon>
        <taxon>Bacilli</taxon>
        <taxon>Bacillales</taxon>
        <taxon>Bacillaceae</taxon>
        <taxon>Shouchella</taxon>
    </lineage>
</organism>
<evidence type="ECO:0000256" key="5">
    <source>
        <dbReference type="ARBA" id="ARBA00022989"/>
    </source>
</evidence>
<dbReference type="GO" id="GO:0046872">
    <property type="term" value="F:metal ion binding"/>
    <property type="evidence" value="ECO:0007669"/>
    <property type="project" value="UniProtKB-KW"/>
</dbReference>
<feature type="transmembrane region" description="Helical" evidence="12">
    <location>
        <begin position="268"/>
        <end position="290"/>
    </location>
</feature>
<evidence type="ECO:0000256" key="2">
    <source>
        <dbReference type="ARBA" id="ARBA00022475"/>
    </source>
</evidence>
<evidence type="ECO:0000256" key="3">
    <source>
        <dbReference type="ARBA" id="ARBA00022692"/>
    </source>
</evidence>
<keyword evidence="3 12" id="KW-0812">Transmembrane</keyword>
<dbReference type="OrthoDB" id="9816428at2"/>
<dbReference type="eggNOG" id="COG1612">
    <property type="taxonomic scope" value="Bacteria"/>
</dbReference>
<feature type="transmembrane region" description="Helical" evidence="12">
    <location>
        <begin position="91"/>
        <end position="112"/>
    </location>
</feature>
<dbReference type="KEGG" id="ble:BleG1_0507"/>
<keyword evidence="10" id="KW-1015">Disulfide bond</keyword>
<evidence type="ECO:0000256" key="6">
    <source>
        <dbReference type="ARBA" id="ARBA00023002"/>
    </source>
</evidence>